<evidence type="ECO:0000313" key="2">
    <source>
        <dbReference type="EMBL" id="CAB4603763.1"/>
    </source>
</evidence>
<gene>
    <name evidence="2" type="ORF">UFOPK1852_00261</name>
</gene>
<feature type="region of interest" description="Disordered" evidence="1">
    <location>
        <begin position="75"/>
        <end position="97"/>
    </location>
</feature>
<accession>A0A6J6GV45</accession>
<organism evidence="2">
    <name type="scientific">freshwater metagenome</name>
    <dbReference type="NCBI Taxonomy" id="449393"/>
    <lineage>
        <taxon>unclassified sequences</taxon>
        <taxon>metagenomes</taxon>
        <taxon>ecological metagenomes</taxon>
    </lineage>
</organism>
<dbReference type="AlphaFoldDB" id="A0A6J6GV45"/>
<protein>
    <submittedName>
        <fullName evidence="2">Unannotated protein</fullName>
    </submittedName>
</protein>
<dbReference type="EMBL" id="CAEZUS010000025">
    <property type="protein sequence ID" value="CAB4603763.1"/>
    <property type="molecule type" value="Genomic_DNA"/>
</dbReference>
<sequence length="146" mass="15580">MPVGALDCRSATTALVFEAFGTMKKSVSVFRYTIRSSITPPAVLQSIEYCAAPFGILVRSFVSIRLRKSNAPSPTTDALPKCETSKSPTRSRTAACSASTPAPGYSIGINQPPKSAILALRAKCRSCIGDSFMAHNLSLHILVFLL</sequence>
<proteinExistence type="predicted"/>
<reference evidence="2" key="1">
    <citation type="submission" date="2020-05" db="EMBL/GenBank/DDBJ databases">
        <authorList>
            <person name="Chiriac C."/>
            <person name="Salcher M."/>
            <person name="Ghai R."/>
            <person name="Kavagutti S V."/>
        </authorList>
    </citation>
    <scope>NUCLEOTIDE SEQUENCE</scope>
</reference>
<name>A0A6J6GV45_9ZZZZ</name>
<feature type="compositionally biased region" description="Polar residues" evidence="1">
    <location>
        <begin position="85"/>
        <end position="97"/>
    </location>
</feature>
<evidence type="ECO:0000256" key="1">
    <source>
        <dbReference type="SAM" id="MobiDB-lite"/>
    </source>
</evidence>